<dbReference type="SFLD" id="SFLDG01084">
    <property type="entry name" value="Uncharacterised_Radical_SAM_Su"/>
    <property type="match status" value="1"/>
</dbReference>
<keyword evidence="2" id="KW-0408">Iron</keyword>
<evidence type="ECO:0000256" key="3">
    <source>
        <dbReference type="ARBA" id="ARBA00023014"/>
    </source>
</evidence>
<dbReference type="InterPro" id="IPR006638">
    <property type="entry name" value="Elp3/MiaA/NifB-like_rSAM"/>
</dbReference>
<name>A0A839V0M8_9PROT</name>
<evidence type="ECO:0000313" key="7">
    <source>
        <dbReference type="Proteomes" id="UP000557688"/>
    </source>
</evidence>
<organism evidence="6 7">
    <name type="scientific">Endobacter medicaginis</name>
    <dbReference type="NCBI Taxonomy" id="1181271"/>
    <lineage>
        <taxon>Bacteria</taxon>
        <taxon>Pseudomonadati</taxon>
        <taxon>Pseudomonadota</taxon>
        <taxon>Alphaproteobacteria</taxon>
        <taxon>Acetobacterales</taxon>
        <taxon>Acetobacteraceae</taxon>
        <taxon>Endobacter</taxon>
    </lineage>
</organism>
<dbReference type="EMBL" id="JACHXV010000003">
    <property type="protein sequence ID" value="MBB3173099.1"/>
    <property type="molecule type" value="Genomic_DNA"/>
</dbReference>
<dbReference type="SFLD" id="SFLDS00029">
    <property type="entry name" value="Radical_SAM"/>
    <property type="match status" value="1"/>
</dbReference>
<dbReference type="NCBIfam" id="NF033668">
    <property type="entry name" value="rSAM_PA0069"/>
    <property type="match status" value="1"/>
</dbReference>
<keyword evidence="7" id="KW-1185">Reference proteome</keyword>
<dbReference type="CDD" id="cd01335">
    <property type="entry name" value="Radical_SAM"/>
    <property type="match status" value="1"/>
</dbReference>
<feature type="compositionally biased region" description="Polar residues" evidence="4">
    <location>
        <begin position="1"/>
        <end position="14"/>
    </location>
</feature>
<dbReference type="GO" id="GO:0016829">
    <property type="term" value="F:lyase activity"/>
    <property type="evidence" value="ECO:0007669"/>
    <property type="project" value="UniProtKB-KW"/>
</dbReference>
<sequence length="381" mass="42131">MPQTQSRRTPSPGSMDSGLPPVIRRGRGVAQNGANRFERLHRTACDDGWGTLDEEALAPPPVPTVLVRDASRSAITWNDSADIWFDRSINTYRGCEHGCVYCFARPSHAYLGYSPGLDFETKLVFKPEVATLLEAELRRPGYEVRPIALGTNTDPYQPVERTLRLTRAVLEVLERFGHPVSIVTKSANVVADLDILARMAGKGLARVYLSVTTLDASLARRMEPRASTPSLRLAAIARLASAGIPTGVLAAPMIPGLNDAELERILEAASRHGAGEAAFTLLRLPLELREMMQTWLEQHYPQRARHVLNLIRETRGGALNDARPHERFRGQGAYAELLGRRFHRAARQYRLEGRATLDCTRFAVPGRPAQTLDDGQLSLFG</sequence>
<dbReference type="Gene3D" id="3.80.30.30">
    <property type="match status" value="1"/>
</dbReference>
<dbReference type="SMART" id="SM00729">
    <property type="entry name" value="Elp3"/>
    <property type="match status" value="1"/>
</dbReference>
<dbReference type="Proteomes" id="UP000557688">
    <property type="component" value="Unassembled WGS sequence"/>
</dbReference>
<dbReference type="SUPFAM" id="SSF102114">
    <property type="entry name" value="Radical SAM enzymes"/>
    <property type="match status" value="1"/>
</dbReference>
<dbReference type="GO" id="GO:0046872">
    <property type="term" value="F:metal ion binding"/>
    <property type="evidence" value="ECO:0007669"/>
    <property type="project" value="UniProtKB-KW"/>
</dbReference>
<gene>
    <name evidence="6" type="ORF">FHR90_000917</name>
</gene>
<comment type="caution">
    <text evidence="6">The sequence shown here is derived from an EMBL/GenBank/DDBJ whole genome shotgun (WGS) entry which is preliminary data.</text>
</comment>
<feature type="region of interest" description="Disordered" evidence="4">
    <location>
        <begin position="1"/>
        <end position="26"/>
    </location>
</feature>
<dbReference type="PANTHER" id="PTHR43432">
    <property type="entry name" value="SLR0285 PROTEIN"/>
    <property type="match status" value="1"/>
</dbReference>
<reference evidence="6 7" key="1">
    <citation type="submission" date="2020-08" db="EMBL/GenBank/DDBJ databases">
        <title>Genomic Encyclopedia of Type Strains, Phase III (KMG-III): the genomes of soil and plant-associated and newly described type strains.</title>
        <authorList>
            <person name="Whitman W."/>
        </authorList>
    </citation>
    <scope>NUCLEOTIDE SEQUENCE [LARGE SCALE GENOMIC DNA]</scope>
    <source>
        <strain evidence="6 7">CECT 8088</strain>
    </source>
</reference>
<evidence type="ECO:0000256" key="1">
    <source>
        <dbReference type="ARBA" id="ARBA00022723"/>
    </source>
</evidence>
<dbReference type="InterPro" id="IPR040086">
    <property type="entry name" value="MJ0683-like"/>
</dbReference>
<evidence type="ECO:0000256" key="4">
    <source>
        <dbReference type="SAM" id="MobiDB-lite"/>
    </source>
</evidence>
<accession>A0A839V0M8</accession>
<protein>
    <submittedName>
        <fullName evidence="6">DNA repair photolyase</fullName>
    </submittedName>
</protein>
<proteinExistence type="predicted"/>
<dbReference type="InterPro" id="IPR058240">
    <property type="entry name" value="rSAM_sf"/>
</dbReference>
<keyword evidence="6" id="KW-0456">Lyase</keyword>
<dbReference type="Pfam" id="PF04055">
    <property type="entry name" value="Radical_SAM"/>
    <property type="match status" value="1"/>
</dbReference>
<dbReference type="AlphaFoldDB" id="A0A839V0M8"/>
<feature type="domain" description="Elp3/MiaA/NifB-like radical SAM core" evidence="5">
    <location>
        <begin position="85"/>
        <end position="310"/>
    </location>
</feature>
<dbReference type="InterPro" id="IPR007197">
    <property type="entry name" value="rSAM"/>
</dbReference>
<evidence type="ECO:0000313" key="6">
    <source>
        <dbReference type="EMBL" id="MBB3173099.1"/>
    </source>
</evidence>
<dbReference type="PANTHER" id="PTHR43432:SF3">
    <property type="entry name" value="SLR0285 PROTEIN"/>
    <property type="match status" value="1"/>
</dbReference>
<evidence type="ECO:0000259" key="5">
    <source>
        <dbReference type="SMART" id="SM00729"/>
    </source>
</evidence>
<keyword evidence="3" id="KW-0411">Iron-sulfur</keyword>
<dbReference type="GO" id="GO:0051536">
    <property type="term" value="F:iron-sulfur cluster binding"/>
    <property type="evidence" value="ECO:0007669"/>
    <property type="project" value="UniProtKB-KW"/>
</dbReference>
<evidence type="ECO:0000256" key="2">
    <source>
        <dbReference type="ARBA" id="ARBA00023004"/>
    </source>
</evidence>
<keyword evidence="1" id="KW-0479">Metal-binding</keyword>